<sequence>MPTSIRRCRVGNRMKKALLVLSAMIFSTPLLAAAPWQNIRQPVSGPAQSIGAFANGCIIGAQPLPLQSDSYQVMRQDQRRYFGHPTLIRFIQRLSNQVKRSRLGEVLIGDMGMAAGGRFSSGHASHQSGLDVDIWLQLPESRWSEAMLLTPQPLDLISADGRAVNRNWQPQIGRLVKLAAEDSEVTRIFVAPAIKKQLCAEAGANRDWLHKVRPWFGHRAHMHVRLRCPAGSPECQKQLPPPAGDGCGAELDSWFAPAKAATAKPVKRQPPLLPPSCQALLDKHLL</sequence>
<keyword evidence="2" id="KW-0479">Metal-binding</keyword>
<dbReference type="NCBIfam" id="NF006947">
    <property type="entry name" value="PRK09429.1"/>
    <property type="match status" value="1"/>
</dbReference>
<dbReference type="SUPFAM" id="SSF55166">
    <property type="entry name" value="Hedgehog/DD-peptidase"/>
    <property type="match status" value="1"/>
</dbReference>
<evidence type="ECO:0000313" key="11">
    <source>
        <dbReference type="Proteomes" id="UP000242222"/>
    </source>
</evidence>
<evidence type="ECO:0000256" key="5">
    <source>
        <dbReference type="ARBA" id="ARBA00022801"/>
    </source>
</evidence>
<feature type="disulfide bond" evidence="8">
    <location>
        <begin position="57"/>
        <end position="277"/>
    </location>
</feature>
<evidence type="ECO:0000256" key="1">
    <source>
        <dbReference type="ARBA" id="ARBA00022670"/>
    </source>
</evidence>
<organism evidence="10 11">
    <name type="scientific">Izhakiella capsodis</name>
    <dbReference type="NCBI Taxonomy" id="1367852"/>
    <lineage>
        <taxon>Bacteria</taxon>
        <taxon>Pseudomonadati</taxon>
        <taxon>Pseudomonadota</taxon>
        <taxon>Gammaproteobacteria</taxon>
        <taxon>Enterobacterales</taxon>
        <taxon>Erwiniaceae</taxon>
        <taxon>Izhakiella</taxon>
    </lineage>
</organism>
<dbReference type="InterPro" id="IPR005073">
    <property type="entry name" value="Peptidase_M74"/>
</dbReference>
<feature type="chain" id="PRO_5017291118" evidence="9">
    <location>
        <begin position="33"/>
        <end position="286"/>
    </location>
</feature>
<evidence type="ECO:0000256" key="2">
    <source>
        <dbReference type="ARBA" id="ARBA00022723"/>
    </source>
</evidence>
<dbReference type="GO" id="GO:0008237">
    <property type="term" value="F:metallopeptidase activity"/>
    <property type="evidence" value="ECO:0007669"/>
    <property type="project" value="UniProtKB-KW"/>
</dbReference>
<dbReference type="Gene3D" id="3.30.1380.10">
    <property type="match status" value="1"/>
</dbReference>
<dbReference type="AlphaFoldDB" id="A0A1I4XWV0"/>
<dbReference type="GO" id="GO:0046872">
    <property type="term" value="F:metal ion binding"/>
    <property type="evidence" value="ECO:0007669"/>
    <property type="project" value="UniProtKB-KW"/>
</dbReference>
<dbReference type="Pfam" id="PF03411">
    <property type="entry name" value="Peptidase_M74"/>
    <property type="match status" value="1"/>
</dbReference>
<evidence type="ECO:0000313" key="10">
    <source>
        <dbReference type="EMBL" id="SFN30352.1"/>
    </source>
</evidence>
<dbReference type="EMBL" id="FOVC01000005">
    <property type="protein sequence ID" value="SFN30352.1"/>
    <property type="molecule type" value="Genomic_DNA"/>
</dbReference>
<dbReference type="STRING" id="1367852.SAMN05216516_10558"/>
<dbReference type="GO" id="GO:0006508">
    <property type="term" value="P:proteolysis"/>
    <property type="evidence" value="ECO:0007669"/>
    <property type="project" value="UniProtKB-KW"/>
</dbReference>
<gene>
    <name evidence="10" type="ORF">SAMN05216516_10558</name>
</gene>
<keyword evidence="3 9" id="KW-0732">Signal</keyword>
<keyword evidence="5" id="KW-0378">Hydrolase</keyword>
<evidence type="ECO:0000256" key="7">
    <source>
        <dbReference type="ARBA" id="ARBA00023049"/>
    </source>
</evidence>
<accession>A0A1I4XWV0</accession>
<feature type="disulfide bond" evidence="8">
    <location>
        <begin position="199"/>
        <end position="247"/>
    </location>
</feature>
<evidence type="ECO:0000256" key="3">
    <source>
        <dbReference type="ARBA" id="ARBA00022729"/>
    </source>
</evidence>
<dbReference type="Proteomes" id="UP000242222">
    <property type="component" value="Unassembled WGS sequence"/>
</dbReference>
<name>A0A1I4XWV0_9GAMM</name>
<evidence type="ECO:0000256" key="4">
    <source>
        <dbReference type="ARBA" id="ARBA00022764"/>
    </source>
</evidence>
<keyword evidence="8" id="KW-1015">Disulfide bond</keyword>
<keyword evidence="4" id="KW-0574">Periplasm</keyword>
<keyword evidence="6" id="KW-0862">Zinc</keyword>
<keyword evidence="7" id="KW-0482">Metalloprotease</keyword>
<keyword evidence="11" id="KW-1185">Reference proteome</keyword>
<evidence type="ECO:0000256" key="9">
    <source>
        <dbReference type="SAM" id="SignalP"/>
    </source>
</evidence>
<reference evidence="11" key="1">
    <citation type="submission" date="2016-10" db="EMBL/GenBank/DDBJ databases">
        <authorList>
            <person name="Varghese N."/>
            <person name="Submissions S."/>
        </authorList>
    </citation>
    <scope>NUCLEOTIDE SEQUENCE [LARGE SCALE GENOMIC DNA]</scope>
    <source>
        <strain evidence="11">N6PO6</strain>
    </source>
</reference>
<keyword evidence="1" id="KW-0645">Protease</keyword>
<dbReference type="GO" id="GO:0004252">
    <property type="term" value="F:serine-type endopeptidase activity"/>
    <property type="evidence" value="ECO:0007669"/>
    <property type="project" value="InterPro"/>
</dbReference>
<feature type="signal peptide" evidence="9">
    <location>
        <begin position="1"/>
        <end position="32"/>
    </location>
</feature>
<evidence type="ECO:0000256" key="6">
    <source>
        <dbReference type="ARBA" id="ARBA00022833"/>
    </source>
</evidence>
<proteinExistence type="predicted"/>
<dbReference type="PIRSF" id="PIRSF018455">
    <property type="entry name" value="MepA"/>
    <property type="match status" value="1"/>
</dbReference>
<feature type="disulfide bond" evidence="8">
    <location>
        <begin position="228"/>
        <end position="235"/>
    </location>
</feature>
<protein>
    <submittedName>
        <fullName evidence="10">Penicillin-insensitive murein endopeptidase</fullName>
    </submittedName>
</protein>
<dbReference type="GO" id="GO:0030288">
    <property type="term" value="C:outer membrane-bounded periplasmic space"/>
    <property type="evidence" value="ECO:0007669"/>
    <property type="project" value="InterPro"/>
</dbReference>
<evidence type="ECO:0000256" key="8">
    <source>
        <dbReference type="PIRSR" id="PIRSR018455-2"/>
    </source>
</evidence>
<dbReference type="InterPro" id="IPR009045">
    <property type="entry name" value="Zn_M74/Hedgehog-like"/>
</dbReference>